<dbReference type="InterPro" id="IPR007404">
    <property type="entry name" value="YdjM-like"/>
</dbReference>
<dbReference type="PANTHER" id="PTHR35531:SF1">
    <property type="entry name" value="INNER MEMBRANE PROTEIN YBCI-RELATED"/>
    <property type="match status" value="1"/>
</dbReference>
<dbReference type="RefSeq" id="WP_106338516.1">
    <property type="nucleotide sequence ID" value="NZ_PVXI01000012.1"/>
</dbReference>
<dbReference type="PIRSF" id="PIRSF030780">
    <property type="entry name" value="Md_memb_hyd_prd"/>
    <property type="match status" value="1"/>
</dbReference>
<feature type="transmembrane region" description="Helical" evidence="1">
    <location>
        <begin position="89"/>
        <end position="107"/>
    </location>
</feature>
<organism evidence="2 3">
    <name type="scientific">Photobacterium damselae subsp. damselae</name>
    <name type="common">Listonella damsela</name>
    <dbReference type="NCBI Taxonomy" id="85581"/>
    <lineage>
        <taxon>Bacteria</taxon>
        <taxon>Pseudomonadati</taxon>
        <taxon>Pseudomonadota</taxon>
        <taxon>Gammaproteobacteria</taxon>
        <taxon>Vibrionales</taxon>
        <taxon>Vibrionaceae</taxon>
        <taxon>Photobacterium</taxon>
    </lineage>
</organism>
<dbReference type="PANTHER" id="PTHR35531">
    <property type="entry name" value="INNER MEMBRANE PROTEIN YBCI-RELATED"/>
    <property type="match status" value="1"/>
</dbReference>
<feature type="transmembrane region" description="Helical" evidence="1">
    <location>
        <begin position="158"/>
        <end position="177"/>
    </location>
</feature>
<proteinExistence type="predicted"/>
<evidence type="ECO:0000313" key="2">
    <source>
        <dbReference type="EMBL" id="KAB1179939.1"/>
    </source>
</evidence>
<name>A0AAD3ZVA1_PHODD</name>
<dbReference type="EMBL" id="VZUQ01000068">
    <property type="protein sequence ID" value="KAB1179939.1"/>
    <property type="molecule type" value="Genomic_DNA"/>
</dbReference>
<dbReference type="Pfam" id="PF04307">
    <property type="entry name" value="YdjM"/>
    <property type="match status" value="1"/>
</dbReference>
<comment type="caution">
    <text evidence="2">The sequence shown here is derived from an EMBL/GenBank/DDBJ whole genome shotgun (WGS) entry which is preliminary data.</text>
</comment>
<keyword evidence="1" id="KW-0472">Membrane</keyword>
<keyword evidence="1" id="KW-0812">Transmembrane</keyword>
<sequence length="180" mass="20043">MLGRNHILFGCSGWLVASKLLPYIPDMQTTVGAFALPIVAIGALLPDLDCPNSLLGRRLPFISKPLAALQGDYTNGHALKHSRGVTHTIWLWLALYYFMFGFQPVSASLSVSMIYVVALLFGWGSHILGDMFTTNGVRVFWPIPTIVRMPFYFQTGSITEYIFTLSITGAGVLYYFGYQY</sequence>
<gene>
    <name evidence="2" type="ORF">F6450_12200</name>
</gene>
<evidence type="ECO:0008006" key="4">
    <source>
        <dbReference type="Google" id="ProtNLM"/>
    </source>
</evidence>
<keyword evidence="1" id="KW-1133">Transmembrane helix</keyword>
<dbReference type="InterPro" id="IPR016956">
    <property type="entry name" value="YdjM"/>
</dbReference>
<reference evidence="2 3" key="1">
    <citation type="submission" date="2019-09" db="EMBL/GenBank/DDBJ databases">
        <title>Photobacterium damselae subsp. damselae CDC-2227-81, a human clinical isolate.</title>
        <authorList>
            <person name="Osorio C.R."/>
        </authorList>
    </citation>
    <scope>NUCLEOTIDE SEQUENCE [LARGE SCALE GENOMIC DNA]</scope>
    <source>
        <strain evidence="2 3">CDC-2227-81</strain>
    </source>
</reference>
<accession>A0AAD3ZVA1</accession>
<protein>
    <recommendedName>
        <fullName evidence="4">Metal-dependent hydrolase</fullName>
    </recommendedName>
</protein>
<evidence type="ECO:0000313" key="3">
    <source>
        <dbReference type="Proteomes" id="UP000480943"/>
    </source>
</evidence>
<dbReference type="Proteomes" id="UP000480943">
    <property type="component" value="Unassembled WGS sequence"/>
</dbReference>
<evidence type="ECO:0000256" key="1">
    <source>
        <dbReference type="SAM" id="Phobius"/>
    </source>
</evidence>
<dbReference type="AlphaFoldDB" id="A0AAD3ZVA1"/>